<proteinExistence type="predicted"/>
<sequence>MNFFAHGVAFLDDPYYMAGTAVPDWLCVADRPVRVRQRLIDRFLEESAAEEPQDVRVRVALGSQQHLTDDDWFHQQRRFNELCLELGRMFRQALGPDDNFRAGFLGHIVTEMLLDRALIEREPELLEAYYAALDSIDPELAEASVNCITTRPTERLAPLIPRFVEERFLFDYLDERKMLFRLNQVMRRVKLPLLPEEIADVLGESFELVSSCQQELLPGHVHELLSS</sequence>
<dbReference type="KEGG" id="pbs:Plabr_0078"/>
<dbReference type="EMBL" id="CP002546">
    <property type="protein sequence ID" value="ADY57708.1"/>
    <property type="molecule type" value="Genomic_DNA"/>
</dbReference>
<dbReference type="AlphaFoldDB" id="F0SLM5"/>
<name>F0SLM5_RUBBR</name>
<dbReference type="OrthoDB" id="269293at2"/>
<evidence type="ECO:0000313" key="2">
    <source>
        <dbReference type="Proteomes" id="UP000006860"/>
    </source>
</evidence>
<organism evidence="1 2">
    <name type="scientific">Rubinisphaera brasiliensis (strain ATCC 49424 / DSM 5305 / JCM 21570 / IAM 15109 / NBRC 103401 / IFAM 1448)</name>
    <name type="common">Planctomyces brasiliensis</name>
    <dbReference type="NCBI Taxonomy" id="756272"/>
    <lineage>
        <taxon>Bacteria</taxon>
        <taxon>Pseudomonadati</taxon>
        <taxon>Planctomycetota</taxon>
        <taxon>Planctomycetia</taxon>
        <taxon>Planctomycetales</taxon>
        <taxon>Planctomycetaceae</taxon>
        <taxon>Rubinisphaera</taxon>
    </lineage>
</organism>
<dbReference type="HOGENOM" id="CLU_1218981_0_0_0"/>
<dbReference type="eggNOG" id="ENOG5031T3U">
    <property type="taxonomic scope" value="Bacteria"/>
</dbReference>
<protein>
    <submittedName>
        <fullName evidence="1">Uncharacterized protein</fullName>
    </submittedName>
</protein>
<keyword evidence="2" id="KW-1185">Reference proteome</keyword>
<reference evidence="2" key="1">
    <citation type="submission" date="2011-02" db="EMBL/GenBank/DDBJ databases">
        <title>The complete genome of Planctomyces brasiliensis DSM 5305.</title>
        <authorList>
            <person name="Lucas S."/>
            <person name="Copeland A."/>
            <person name="Lapidus A."/>
            <person name="Bruce D."/>
            <person name="Goodwin L."/>
            <person name="Pitluck S."/>
            <person name="Kyrpides N."/>
            <person name="Mavromatis K."/>
            <person name="Pagani I."/>
            <person name="Ivanova N."/>
            <person name="Ovchinnikova G."/>
            <person name="Lu M."/>
            <person name="Detter J.C."/>
            <person name="Han C."/>
            <person name="Land M."/>
            <person name="Hauser L."/>
            <person name="Markowitz V."/>
            <person name="Cheng J.-F."/>
            <person name="Hugenholtz P."/>
            <person name="Woyke T."/>
            <person name="Wu D."/>
            <person name="Tindall B."/>
            <person name="Pomrenke H.G."/>
            <person name="Brambilla E."/>
            <person name="Klenk H.-P."/>
            <person name="Eisen J.A."/>
        </authorList>
    </citation>
    <scope>NUCLEOTIDE SEQUENCE [LARGE SCALE GENOMIC DNA]</scope>
    <source>
        <strain evidence="2">ATCC 49424 / DSM 5305 / JCM 21570 / IAM 15109 / NBRC 103401 / IFAM 1448</strain>
    </source>
</reference>
<dbReference type="RefSeq" id="WP_013626452.1">
    <property type="nucleotide sequence ID" value="NC_015174.1"/>
</dbReference>
<accession>F0SLM5</accession>
<dbReference type="Proteomes" id="UP000006860">
    <property type="component" value="Chromosome"/>
</dbReference>
<dbReference type="STRING" id="756272.Plabr_0078"/>
<evidence type="ECO:0000313" key="1">
    <source>
        <dbReference type="EMBL" id="ADY57708.1"/>
    </source>
</evidence>
<gene>
    <name evidence="1" type="ordered locus">Plabr_0078</name>
</gene>